<keyword evidence="2" id="KW-1185">Reference proteome</keyword>
<reference evidence="2" key="1">
    <citation type="submission" date="2016-03" db="EMBL/GenBank/DDBJ databases">
        <title>Complete genome sequence of the type strain Actinoalloteichus hymeniacidonis DSM 45092.</title>
        <authorList>
            <person name="Schaffert L."/>
            <person name="Albersmeier A."/>
            <person name="Winkler A."/>
            <person name="Kalinowski J."/>
            <person name="Zotchev S."/>
            <person name="Ruckert C."/>
        </authorList>
    </citation>
    <scope>NUCLEOTIDE SEQUENCE [LARGE SCALE GENOMIC DNA]</scope>
    <source>
        <strain evidence="2">HPA177(T) (DSM 45092(T))</strain>
    </source>
</reference>
<dbReference type="AlphaFoldDB" id="A0AAC9MZ47"/>
<dbReference type="RefSeq" id="WP_069849533.1">
    <property type="nucleotide sequence ID" value="NZ_CP014859.1"/>
</dbReference>
<evidence type="ECO:0000313" key="2">
    <source>
        <dbReference type="Proteomes" id="UP000095210"/>
    </source>
</evidence>
<dbReference type="KEGG" id="ahm:TL08_14320"/>
<evidence type="ECO:0008006" key="3">
    <source>
        <dbReference type="Google" id="ProtNLM"/>
    </source>
</evidence>
<evidence type="ECO:0000313" key="1">
    <source>
        <dbReference type="EMBL" id="AOS63677.1"/>
    </source>
</evidence>
<proteinExistence type="predicted"/>
<name>A0AAC9MZ47_9PSEU</name>
<accession>A0AAC9MZ47</accession>
<dbReference type="EMBL" id="CP014859">
    <property type="protein sequence ID" value="AOS63677.1"/>
    <property type="molecule type" value="Genomic_DNA"/>
</dbReference>
<organism evidence="1 2">
    <name type="scientific">Actinoalloteichus hymeniacidonis</name>
    <dbReference type="NCBI Taxonomy" id="340345"/>
    <lineage>
        <taxon>Bacteria</taxon>
        <taxon>Bacillati</taxon>
        <taxon>Actinomycetota</taxon>
        <taxon>Actinomycetes</taxon>
        <taxon>Pseudonocardiales</taxon>
        <taxon>Pseudonocardiaceae</taxon>
        <taxon>Actinoalloteichus</taxon>
    </lineage>
</organism>
<sequence>MAIRLPESGRETHYTVRQTAWILGVHPAQVSRAVRLGALRVRWHEGSPRIPATELVRLLGEHGYSAAGGDA</sequence>
<gene>
    <name evidence="1" type="ORF">TL08_14320</name>
</gene>
<dbReference type="Proteomes" id="UP000095210">
    <property type="component" value="Chromosome"/>
</dbReference>
<protein>
    <recommendedName>
        <fullName evidence="3">Helix-turn-helix domain-containing protein</fullName>
    </recommendedName>
</protein>